<organism evidence="1 2">
    <name type="scientific">Alloscardovia theropitheci</name>
    <dbReference type="NCBI Taxonomy" id="2496842"/>
    <lineage>
        <taxon>Bacteria</taxon>
        <taxon>Bacillati</taxon>
        <taxon>Actinomycetota</taxon>
        <taxon>Actinomycetes</taxon>
        <taxon>Bifidobacteriales</taxon>
        <taxon>Bifidobacteriaceae</taxon>
        <taxon>Alloscardovia</taxon>
    </lineage>
</organism>
<keyword evidence="1" id="KW-0378">Hydrolase</keyword>
<comment type="caution">
    <text evidence="1">The sequence shown here is derived from an EMBL/GenBank/DDBJ whole genome shotgun (WGS) entry which is preliminary data.</text>
</comment>
<dbReference type="EMBL" id="RXLP01000026">
    <property type="protein sequence ID" value="TCD53720.1"/>
    <property type="molecule type" value="Genomic_DNA"/>
</dbReference>
<name>A0A4R0QW60_9BIFI</name>
<protein>
    <submittedName>
        <fullName evidence="1">Helicase</fullName>
    </submittedName>
</protein>
<proteinExistence type="predicted"/>
<dbReference type="GO" id="GO:0004386">
    <property type="term" value="F:helicase activity"/>
    <property type="evidence" value="ECO:0007669"/>
    <property type="project" value="UniProtKB-KW"/>
</dbReference>
<evidence type="ECO:0000313" key="2">
    <source>
        <dbReference type="Proteomes" id="UP000291289"/>
    </source>
</evidence>
<dbReference type="OrthoDB" id="9757917at2"/>
<keyword evidence="2" id="KW-1185">Reference proteome</keyword>
<accession>A0A4R0QW60</accession>
<dbReference type="Proteomes" id="UP000291289">
    <property type="component" value="Unassembled WGS sequence"/>
</dbReference>
<gene>
    <name evidence="1" type="ORF">EJ419_07055</name>
</gene>
<dbReference type="RefSeq" id="WP_131285016.1">
    <property type="nucleotide sequence ID" value="NZ_RXLP01000026.1"/>
</dbReference>
<reference evidence="1 2" key="1">
    <citation type="submission" date="2018-12" db="EMBL/GenBank/DDBJ databases">
        <title>Alloscrdovia theropitheci sp. nov: a novel taxon from the feces of the bleeding-herat monkey (Theropithecus geleda).</title>
        <authorList>
            <person name="Modesto M."/>
        </authorList>
    </citation>
    <scope>NUCLEOTIDE SEQUENCE [LARGE SCALE GENOMIC DNA]</scope>
    <source>
        <strain evidence="1 2">GLDI4/2</strain>
    </source>
</reference>
<sequence length="1201" mass="133143">MSKESAQNLDTLRAWYRDYRANHGKVPVEDINQLSARLELNYAHPSGIAQLFSTGRAHLDSLYRDNGMLKATERKLSRVLDDKANKEHNEGAAHLSLSIGSATWAGHNLPILLYPVRVDQEDNTTLAHSIIRITGPGEVNEAFVSALREAGVNVSAKQLVENADNDGINIDSDAVFANVKKYVGTHIEKFAIDKTMIIGCFIRSSTLMLADVDYTISQLEQGPTGNDLVDVFIDPDTIGAKLKAQKLPEYKPFDNDPHDEVEVGDIDNVTRYAARVAASGTSVFMNLPVAYDSVPHAVAIATRAALSGKTVLYTPGVSEQKRNFLLALRDNKINGFALDLADAHGGSSIDKQLIAAVSFKPGSAHERFNQLADELVGVRGRLTKYLSDLHGKNEKWNVSAYETIENLARISALPTHPSTHVRLTADIARSLVGHEAQWGEKLIRAGELGEFTITAEDTPWFNAGLYTKDEALTAYQRVERMLETTLPTTAKHIASTAQTCGFPVPTTPRQWNKQVHVLRNLRKVLDVFQPAIFERDIDSMIEATASKEERKETNSTMGFWERRRHMKEAKSLLRTGAQPANLHDALVVVRQQADLWREFVPRGGWPVLPPRLDEIIETQENLERDVTALSAVLEHTTMGGDLDNTAFEILEKNLRALYNDRKALETLPERASLEIEFSNAGLDELIADLRARKVEPHAAPDELTLAWWTTVFESIVESSPIISNQDGSILSSATERFIHVDKQHISSIGELVNDELMKRLADIVYSHSNDANAIHATLTLQPSMRYNAIREMYPQIVKAAKPIIVGMPVAVASETRTDSKLADIAIIDACAHIQPLELLSIVSRVDTVIVLAHEETISSSSVKTLISVLPRIEATARIDKRDSRLSTFLLNAGFGSLTRGVTPATVDNSVTFTHVPANGVPSASNGLVETSRHELDRVISIITERAARMENVEHDYKLTVVCLNDTHRQRVGAELKILAGKDMALRSFLQHVAVVTINDVAGMDSTDVILTMGYAKTTHGRLIQQFGVLENTDGEGMLLDALALAHSKLDVVSPFTSEDMDDDRLHQRGPQLLKKFLSWVEHLNDSSDMPHEHVLEDDILLNDLAERMRSRGLNVAVNYGYEDGQKIPLAVGLPNQPYTLAVCTDDKQFMSIASTRQRHRFAVEDWQALGWSVMYVWSVAAFVNPEKEVDRIVAYLARLSE</sequence>
<keyword evidence="1" id="KW-0347">Helicase</keyword>
<evidence type="ECO:0000313" key="1">
    <source>
        <dbReference type="EMBL" id="TCD53720.1"/>
    </source>
</evidence>
<keyword evidence="1" id="KW-0067">ATP-binding</keyword>
<keyword evidence="1" id="KW-0547">Nucleotide-binding</keyword>
<dbReference type="AlphaFoldDB" id="A0A4R0QW60"/>